<dbReference type="SUPFAM" id="SSF161111">
    <property type="entry name" value="Cation efflux protein transmembrane domain-like"/>
    <property type="match status" value="2"/>
</dbReference>
<feature type="transmembrane region" description="Helical" evidence="6">
    <location>
        <begin position="231"/>
        <end position="251"/>
    </location>
</feature>
<dbReference type="InterPro" id="IPR058533">
    <property type="entry name" value="Cation_efflux_TM"/>
</dbReference>
<dbReference type="PANTHER" id="PTHR43840:SF13">
    <property type="entry name" value="CATION EFFLUX PROTEIN CYTOPLASMIC DOMAIN-CONTAINING PROTEIN"/>
    <property type="match status" value="1"/>
</dbReference>
<feature type="transmembrane region" description="Helical" evidence="6">
    <location>
        <begin position="43"/>
        <end position="63"/>
    </location>
</feature>
<dbReference type="EMBL" id="CAJNJA010037563">
    <property type="protein sequence ID" value="CAE7735081.1"/>
    <property type="molecule type" value="Genomic_DNA"/>
</dbReference>
<keyword evidence="9" id="KW-1185">Reference proteome</keyword>
<dbReference type="OrthoDB" id="78296at2759"/>
<comment type="subcellular location">
    <subcellularLocation>
        <location evidence="1">Membrane</location>
        <topology evidence="1">Multi-pass membrane protein</topology>
    </subcellularLocation>
</comment>
<evidence type="ECO:0000313" key="9">
    <source>
        <dbReference type="Proteomes" id="UP000601435"/>
    </source>
</evidence>
<protein>
    <submittedName>
        <fullName evidence="8">MTPC3 protein</fullName>
    </submittedName>
</protein>
<evidence type="ECO:0000256" key="4">
    <source>
        <dbReference type="ARBA" id="ARBA00022989"/>
    </source>
</evidence>
<proteinExistence type="predicted"/>
<keyword evidence="5 6" id="KW-0472">Membrane</keyword>
<keyword evidence="4 6" id="KW-1133">Transmembrane helix</keyword>
<feature type="transmembrane region" description="Helical" evidence="6">
    <location>
        <begin position="84"/>
        <end position="105"/>
    </location>
</feature>
<evidence type="ECO:0000313" key="8">
    <source>
        <dbReference type="EMBL" id="CAE7735081.1"/>
    </source>
</evidence>
<sequence length="390" mass="43111">MTKLSAKARARLASLAISLSFWLGGVSLVAIKCVAYFMSGSELIKASVFESLGDVMSSAILAVTQMRVRDQSDMHLYPTGKKRFTPLGILFFSAFAVSTMISLIIENIEKLFGPEPQKTPIFSSKCAFLQSVEQCFSPRSSEEEERRELLTRLFDEQPRLRQHLGSTQLEEMIESYVEEEAAAEAAPHSLVVLLFICILIKAFLLIFCLYAARQADSEIARTVSMDHRNDILGNGLVLLIVAGSAYCRSTGQGGDWLDKVDPASSMLLAVYVLVCWMSTANEQLRVLSDKRAEEEHTEAVVKFTQERLANSGFALTKASTFHVGEGYAVILDLTAKESVKMSATEIAVFLEGLEQAVKSADLEAMEVHAKLRTLNKSNSSDSMAWVTEYR</sequence>
<organism evidence="8 9">
    <name type="scientific">Symbiodinium necroappetens</name>
    <dbReference type="NCBI Taxonomy" id="1628268"/>
    <lineage>
        <taxon>Eukaryota</taxon>
        <taxon>Sar</taxon>
        <taxon>Alveolata</taxon>
        <taxon>Dinophyceae</taxon>
        <taxon>Suessiales</taxon>
        <taxon>Symbiodiniaceae</taxon>
        <taxon>Symbiodinium</taxon>
    </lineage>
</organism>
<evidence type="ECO:0000256" key="3">
    <source>
        <dbReference type="ARBA" id="ARBA00022692"/>
    </source>
</evidence>
<dbReference type="InterPro" id="IPR050291">
    <property type="entry name" value="CDF_Transporter"/>
</dbReference>
<gene>
    <name evidence="8" type="primary">MTPC3</name>
    <name evidence="8" type="ORF">SNEC2469_LOCUS21247</name>
</gene>
<name>A0A812XNW1_9DINO</name>
<dbReference type="PANTHER" id="PTHR43840">
    <property type="entry name" value="MITOCHONDRIAL METAL TRANSPORTER 1-RELATED"/>
    <property type="match status" value="1"/>
</dbReference>
<reference evidence="8" key="1">
    <citation type="submission" date="2021-02" db="EMBL/GenBank/DDBJ databases">
        <authorList>
            <person name="Dougan E. K."/>
            <person name="Rhodes N."/>
            <person name="Thang M."/>
            <person name="Chan C."/>
        </authorList>
    </citation>
    <scope>NUCLEOTIDE SEQUENCE</scope>
</reference>
<evidence type="ECO:0000256" key="2">
    <source>
        <dbReference type="ARBA" id="ARBA00022448"/>
    </source>
</evidence>
<feature type="transmembrane region" description="Helical" evidence="6">
    <location>
        <begin position="190"/>
        <end position="210"/>
    </location>
</feature>
<dbReference type="InterPro" id="IPR027469">
    <property type="entry name" value="Cation_efflux_TMD_sf"/>
</dbReference>
<dbReference type="Pfam" id="PF01545">
    <property type="entry name" value="Cation_efflux"/>
    <property type="match status" value="2"/>
</dbReference>
<feature type="domain" description="Cation efflux protein transmembrane" evidence="7">
    <location>
        <begin position="171"/>
        <end position="287"/>
    </location>
</feature>
<dbReference type="AlphaFoldDB" id="A0A812XNW1"/>
<keyword evidence="2" id="KW-0813">Transport</keyword>
<dbReference type="GO" id="GO:0008324">
    <property type="term" value="F:monoatomic cation transmembrane transporter activity"/>
    <property type="evidence" value="ECO:0007669"/>
    <property type="project" value="InterPro"/>
</dbReference>
<evidence type="ECO:0000256" key="6">
    <source>
        <dbReference type="SAM" id="Phobius"/>
    </source>
</evidence>
<evidence type="ECO:0000259" key="7">
    <source>
        <dbReference type="Pfam" id="PF01545"/>
    </source>
</evidence>
<evidence type="ECO:0000256" key="1">
    <source>
        <dbReference type="ARBA" id="ARBA00004141"/>
    </source>
</evidence>
<accession>A0A812XNW1</accession>
<dbReference type="GO" id="GO:0016020">
    <property type="term" value="C:membrane"/>
    <property type="evidence" value="ECO:0007669"/>
    <property type="project" value="UniProtKB-SubCell"/>
</dbReference>
<dbReference type="Proteomes" id="UP000601435">
    <property type="component" value="Unassembled WGS sequence"/>
</dbReference>
<feature type="transmembrane region" description="Helical" evidence="6">
    <location>
        <begin position="263"/>
        <end position="281"/>
    </location>
</feature>
<dbReference type="Gene3D" id="1.20.1510.10">
    <property type="entry name" value="Cation efflux protein transmembrane domain"/>
    <property type="match status" value="1"/>
</dbReference>
<keyword evidence="3 6" id="KW-0812">Transmembrane</keyword>
<comment type="caution">
    <text evidence="8">The sequence shown here is derived from an EMBL/GenBank/DDBJ whole genome shotgun (WGS) entry which is preliminary data.</text>
</comment>
<feature type="domain" description="Cation efflux protein transmembrane" evidence="7">
    <location>
        <begin position="26"/>
        <end position="119"/>
    </location>
</feature>
<feature type="transmembrane region" description="Helical" evidence="6">
    <location>
        <begin position="12"/>
        <end position="37"/>
    </location>
</feature>
<evidence type="ECO:0000256" key="5">
    <source>
        <dbReference type="ARBA" id="ARBA00023136"/>
    </source>
</evidence>